<gene>
    <name evidence="1" type="ORF">D1632_09915</name>
</gene>
<dbReference type="RefSeq" id="WP_122547031.1">
    <property type="nucleotide sequence ID" value="NZ_QWIV01000013.1"/>
</dbReference>
<reference evidence="1 2" key="1">
    <citation type="submission" date="2018-08" db="EMBL/GenBank/DDBJ databases">
        <title>Chryseobacterium nematophagum: a novel matrix digesting pathogen of nematodes.</title>
        <authorList>
            <person name="Page A."/>
            <person name="Roberts M."/>
            <person name="Felix M.-A."/>
            <person name="Weir W."/>
        </authorList>
    </citation>
    <scope>NUCLEOTIDE SEQUENCE [LARGE SCALE GENOMIC DNA]</scope>
    <source>
        <strain evidence="1 2">JUb275</strain>
    </source>
</reference>
<evidence type="ECO:0000313" key="1">
    <source>
        <dbReference type="EMBL" id="RMZ59907.1"/>
    </source>
</evidence>
<dbReference type="Proteomes" id="UP000267524">
    <property type="component" value="Unassembled WGS sequence"/>
</dbReference>
<keyword evidence="2" id="KW-1185">Reference proteome</keyword>
<proteinExistence type="predicted"/>
<evidence type="ECO:0000313" key="2">
    <source>
        <dbReference type="Proteomes" id="UP000267524"/>
    </source>
</evidence>
<dbReference type="EMBL" id="QWIV01000013">
    <property type="protein sequence ID" value="RMZ59907.1"/>
    <property type="molecule type" value="Genomic_DNA"/>
</dbReference>
<organism evidence="1 2">
    <name type="scientific">Chryseobacterium nematophagum</name>
    <dbReference type="NCBI Taxonomy" id="2305228"/>
    <lineage>
        <taxon>Bacteria</taxon>
        <taxon>Pseudomonadati</taxon>
        <taxon>Bacteroidota</taxon>
        <taxon>Flavobacteriia</taxon>
        <taxon>Flavobacteriales</taxon>
        <taxon>Weeksellaceae</taxon>
        <taxon>Chryseobacterium group</taxon>
        <taxon>Chryseobacterium</taxon>
    </lineage>
</organism>
<dbReference type="AlphaFoldDB" id="A0A3M7LBJ4"/>
<name>A0A3M7LBJ4_9FLAO</name>
<sequence>MKKIFLVFSVLVSHLYWPQGANTEIRKNKTELLSELNESQKGFYNAAFLKFVEALKSSDQQMINTLISDKVKEIVTDNVIQKLSGGISF</sequence>
<accession>A0A3M7LBJ4</accession>
<comment type="caution">
    <text evidence="1">The sequence shown here is derived from an EMBL/GenBank/DDBJ whole genome shotgun (WGS) entry which is preliminary data.</text>
</comment>
<protein>
    <submittedName>
        <fullName evidence="1">Uncharacterized protein</fullName>
    </submittedName>
</protein>